<dbReference type="GO" id="GO:0005788">
    <property type="term" value="C:endoplasmic reticulum lumen"/>
    <property type="evidence" value="ECO:0007669"/>
    <property type="project" value="TreeGrafter"/>
</dbReference>
<dbReference type="InterPro" id="IPR044865">
    <property type="entry name" value="MRH_dom"/>
</dbReference>
<dbReference type="AlphaFoldDB" id="A0A815CH67"/>
<reference evidence="9" key="1">
    <citation type="submission" date="2021-02" db="EMBL/GenBank/DDBJ databases">
        <authorList>
            <person name="Nowell W R."/>
        </authorList>
    </citation>
    <scope>NUCLEOTIDE SEQUENCE</scope>
</reference>
<comment type="caution">
    <text evidence="9">The sequence shown here is derived from an EMBL/GenBank/DDBJ whole genome shotgun (WGS) entry which is preliminary data.</text>
</comment>
<evidence type="ECO:0000256" key="3">
    <source>
        <dbReference type="ARBA" id="ARBA00022824"/>
    </source>
</evidence>
<evidence type="ECO:0000259" key="8">
    <source>
        <dbReference type="PROSITE" id="PS51914"/>
    </source>
</evidence>
<dbReference type="Gene3D" id="2.70.130.10">
    <property type="entry name" value="Mannose-6-phosphate receptor binding domain"/>
    <property type="match status" value="1"/>
</dbReference>
<dbReference type="Proteomes" id="UP000663860">
    <property type="component" value="Unassembled WGS sequence"/>
</dbReference>
<comment type="function">
    <text evidence="5">Probable lectin that binds selectively to improperly folded lumenal proteins. May function in endoplasmic reticulum quality control and endoplasmic reticulum-associated degradation (ERAD) of both non-glycosylated proteins and glycoproteins.</text>
</comment>
<proteinExistence type="predicted"/>
<name>A0A815CH67_9BILA</name>
<keyword evidence="4" id="KW-1015">Disulfide bond</keyword>
<dbReference type="GO" id="GO:0030968">
    <property type="term" value="P:endoplasmic reticulum unfolded protein response"/>
    <property type="evidence" value="ECO:0007669"/>
    <property type="project" value="InterPro"/>
</dbReference>
<dbReference type="InterPro" id="IPR009011">
    <property type="entry name" value="Man6P_isomerase_rcpt-bd_dom_sf"/>
</dbReference>
<protein>
    <recommendedName>
        <fullName evidence="6">Endoplasmic reticulum lectin 1</fullName>
    </recommendedName>
    <alternativeName>
        <fullName evidence="7">ER lectin</fullName>
    </alternativeName>
</protein>
<feature type="domain" description="MRH" evidence="8">
    <location>
        <begin position="1"/>
        <end position="109"/>
    </location>
</feature>
<evidence type="ECO:0000313" key="10">
    <source>
        <dbReference type="Proteomes" id="UP000663860"/>
    </source>
</evidence>
<dbReference type="GO" id="GO:0030970">
    <property type="term" value="P:retrograde protein transport, ER to cytosol"/>
    <property type="evidence" value="ECO:0007669"/>
    <property type="project" value="TreeGrafter"/>
</dbReference>
<comment type="subcellular location">
    <subcellularLocation>
        <location evidence="1">Endoplasmic reticulum</location>
    </subcellularLocation>
</comment>
<evidence type="ECO:0000256" key="2">
    <source>
        <dbReference type="ARBA" id="ARBA00022729"/>
    </source>
</evidence>
<accession>A0A815CH67</accession>
<dbReference type="PANTHER" id="PTHR15414">
    <property type="entry name" value="OS-9-RELATED"/>
    <property type="match status" value="1"/>
</dbReference>
<dbReference type="InterPro" id="IPR045149">
    <property type="entry name" value="OS-9-like"/>
</dbReference>
<dbReference type="PROSITE" id="PS51914">
    <property type="entry name" value="MRH"/>
    <property type="match status" value="1"/>
</dbReference>
<keyword evidence="2" id="KW-0732">Signal</keyword>
<evidence type="ECO:0000256" key="6">
    <source>
        <dbReference type="ARBA" id="ARBA00041108"/>
    </source>
</evidence>
<organism evidence="9 10">
    <name type="scientific">Adineta steineri</name>
    <dbReference type="NCBI Taxonomy" id="433720"/>
    <lineage>
        <taxon>Eukaryota</taxon>
        <taxon>Metazoa</taxon>
        <taxon>Spiralia</taxon>
        <taxon>Gnathifera</taxon>
        <taxon>Rotifera</taxon>
        <taxon>Eurotatoria</taxon>
        <taxon>Bdelloidea</taxon>
        <taxon>Adinetida</taxon>
        <taxon>Adinetidae</taxon>
        <taxon>Adineta</taxon>
    </lineage>
</organism>
<gene>
    <name evidence="9" type="ORF">IZO911_LOCUS33114</name>
</gene>
<evidence type="ECO:0000256" key="4">
    <source>
        <dbReference type="ARBA" id="ARBA00023157"/>
    </source>
</evidence>
<evidence type="ECO:0000256" key="1">
    <source>
        <dbReference type="ARBA" id="ARBA00004240"/>
    </source>
</evidence>
<keyword evidence="3" id="KW-0256">Endoplasmic reticulum</keyword>
<dbReference type="Pfam" id="PF07915">
    <property type="entry name" value="PRKCSH"/>
    <property type="match status" value="1"/>
</dbReference>
<evidence type="ECO:0000256" key="5">
    <source>
        <dbReference type="ARBA" id="ARBA00037585"/>
    </source>
</evidence>
<dbReference type="PANTHER" id="PTHR15414:SF0">
    <property type="entry name" value="ENDOPLASMIC RETICULUM LECTIN 1"/>
    <property type="match status" value="1"/>
</dbReference>
<dbReference type="InterPro" id="IPR012913">
    <property type="entry name" value="OS9-like_dom"/>
</dbReference>
<dbReference type="SUPFAM" id="SSF50911">
    <property type="entry name" value="Mannose 6-phosphate receptor domain"/>
    <property type="match status" value="1"/>
</dbReference>
<dbReference type="EMBL" id="CAJNOE010000596">
    <property type="protein sequence ID" value="CAF1283694.1"/>
    <property type="molecule type" value="Genomic_DNA"/>
</dbReference>
<evidence type="ECO:0000313" key="9">
    <source>
        <dbReference type="EMBL" id="CAF1283694.1"/>
    </source>
</evidence>
<sequence>MCYAVSNAQDEGQTRTSVLLGTWNREKHIEWVNANQEKKTNKNKKGQQYISMYYTGGDMCELTNQPRVVEVKLKCVTRKDNSQLVTMYLIEPQTCSYILGVENPLFCNLIDNTDEYGIPDQEKLFAHSEGQ</sequence>
<evidence type="ECO:0000256" key="7">
    <source>
        <dbReference type="ARBA" id="ARBA00041661"/>
    </source>
</evidence>